<sequence length="297" mass="33240">MGAPDDGGVPGARGRRGRRLRRLHRLVRARSPPHPPLTPARARACSPLPTPHSPLRRECIIPARVHGIRCTLAGLVHFRGRGGQNRSVPKIIDRDARRREIVQTYLALVARESMEAATTRRLAQELGMATGGLWHYFANFDEVIAQAFALVVERTTARIQEHVGESTGLVALTRMLEQIHPLDKTTQDEALVVVNFWGRVTAQRHHTVREAFAERLWQEEYRAHLDQAVGDGELRPETPTEALADALLVIALGQQVTFVLHAPLAQAQAQWRTVQTLLEPWMTPQGRERAGFTQRLG</sequence>
<feature type="region of interest" description="Disordered" evidence="5">
    <location>
        <begin position="1"/>
        <end position="22"/>
    </location>
</feature>
<keyword evidence="3" id="KW-0804">Transcription</keyword>
<feature type="compositionally biased region" description="Basic residues" evidence="5">
    <location>
        <begin position="13"/>
        <end position="22"/>
    </location>
</feature>
<evidence type="ECO:0000256" key="5">
    <source>
        <dbReference type="SAM" id="MobiDB-lite"/>
    </source>
</evidence>
<keyword evidence="1" id="KW-0805">Transcription regulation</keyword>
<dbReference type="InterPro" id="IPR036271">
    <property type="entry name" value="Tet_transcr_reg_TetR-rel_C_sf"/>
</dbReference>
<evidence type="ECO:0000256" key="1">
    <source>
        <dbReference type="ARBA" id="ARBA00023015"/>
    </source>
</evidence>
<organism evidence="7 8">
    <name type="scientific">Microbacterium lushaniae</name>
    <dbReference type="NCBI Taxonomy" id="2614639"/>
    <lineage>
        <taxon>Bacteria</taxon>
        <taxon>Bacillati</taxon>
        <taxon>Actinomycetota</taxon>
        <taxon>Actinomycetes</taxon>
        <taxon>Micrococcales</taxon>
        <taxon>Microbacteriaceae</taxon>
        <taxon>Microbacterium</taxon>
    </lineage>
</organism>
<dbReference type="Proteomes" id="UP000325516">
    <property type="component" value="Chromosome"/>
</dbReference>
<dbReference type="SUPFAM" id="SSF46689">
    <property type="entry name" value="Homeodomain-like"/>
    <property type="match status" value="1"/>
</dbReference>
<dbReference type="InterPro" id="IPR001647">
    <property type="entry name" value="HTH_TetR"/>
</dbReference>
<dbReference type="InterPro" id="IPR009057">
    <property type="entry name" value="Homeodomain-like_sf"/>
</dbReference>
<evidence type="ECO:0000313" key="8">
    <source>
        <dbReference type="Proteomes" id="UP000325516"/>
    </source>
</evidence>
<evidence type="ECO:0000256" key="3">
    <source>
        <dbReference type="ARBA" id="ARBA00023163"/>
    </source>
</evidence>
<name>A0A5J6L142_9MICO</name>
<dbReference type="GO" id="GO:0003677">
    <property type="term" value="F:DNA binding"/>
    <property type="evidence" value="ECO:0007669"/>
    <property type="project" value="UniProtKB-UniRule"/>
</dbReference>
<feature type="DNA-binding region" description="H-T-H motif" evidence="4">
    <location>
        <begin position="118"/>
        <end position="137"/>
    </location>
</feature>
<evidence type="ECO:0000259" key="6">
    <source>
        <dbReference type="PROSITE" id="PS50977"/>
    </source>
</evidence>
<evidence type="ECO:0000313" key="7">
    <source>
        <dbReference type="EMBL" id="QEW02180.1"/>
    </source>
</evidence>
<keyword evidence="2 4" id="KW-0238">DNA-binding</keyword>
<dbReference type="EMBL" id="CP044232">
    <property type="protein sequence ID" value="QEW02180.1"/>
    <property type="molecule type" value="Genomic_DNA"/>
</dbReference>
<accession>A0A5J6L142</accession>
<gene>
    <name evidence="7" type="ORF">F6J85_03065</name>
</gene>
<dbReference type="PANTHER" id="PTHR47506">
    <property type="entry name" value="TRANSCRIPTIONAL REGULATORY PROTEIN"/>
    <property type="match status" value="1"/>
</dbReference>
<dbReference type="Gene3D" id="1.10.357.10">
    <property type="entry name" value="Tetracycline Repressor, domain 2"/>
    <property type="match status" value="1"/>
</dbReference>
<feature type="domain" description="HTH tetR-type" evidence="6">
    <location>
        <begin position="95"/>
        <end position="155"/>
    </location>
</feature>
<dbReference type="PROSITE" id="PS50977">
    <property type="entry name" value="HTH_TETR_2"/>
    <property type="match status" value="1"/>
</dbReference>
<dbReference type="AlphaFoldDB" id="A0A5J6L142"/>
<dbReference type="KEGG" id="mlz:F6J85_03065"/>
<proteinExistence type="predicted"/>
<evidence type="ECO:0000256" key="4">
    <source>
        <dbReference type="PROSITE-ProRule" id="PRU00335"/>
    </source>
</evidence>
<dbReference type="SUPFAM" id="SSF48498">
    <property type="entry name" value="Tetracyclin repressor-like, C-terminal domain"/>
    <property type="match status" value="1"/>
</dbReference>
<evidence type="ECO:0000256" key="2">
    <source>
        <dbReference type="ARBA" id="ARBA00023125"/>
    </source>
</evidence>
<keyword evidence="8" id="KW-1185">Reference proteome</keyword>
<reference evidence="8" key="1">
    <citation type="submission" date="2019-09" db="EMBL/GenBank/DDBJ databases">
        <title>Mumia zhuanghuii sp. nov. isolated from the intestinal contents of plateau pika (Ochotona curzoniae) in the Qinghai-Tibet plateau of China.</title>
        <authorList>
            <person name="Tian Z."/>
        </authorList>
    </citation>
    <scope>NUCLEOTIDE SEQUENCE [LARGE SCALE GENOMIC DNA]</scope>
    <source>
        <strain evidence="8">L-031</strain>
    </source>
</reference>
<protein>
    <submittedName>
        <fullName evidence="7">TetR family transcriptional regulator</fullName>
    </submittedName>
</protein>
<dbReference type="PANTHER" id="PTHR47506:SF6">
    <property type="entry name" value="HTH-TYPE TRANSCRIPTIONAL REPRESSOR NEMR"/>
    <property type="match status" value="1"/>
</dbReference>